<organism evidence="1">
    <name type="scientific">marine metagenome</name>
    <dbReference type="NCBI Taxonomy" id="408172"/>
    <lineage>
        <taxon>unclassified sequences</taxon>
        <taxon>metagenomes</taxon>
        <taxon>ecological metagenomes</taxon>
    </lineage>
</organism>
<name>A0A382HHD1_9ZZZZ</name>
<accession>A0A382HHD1</accession>
<dbReference type="AlphaFoldDB" id="A0A382HHD1"/>
<gene>
    <name evidence="1" type="ORF">METZ01_LOCUS239540</name>
</gene>
<reference evidence="1" key="1">
    <citation type="submission" date="2018-05" db="EMBL/GenBank/DDBJ databases">
        <authorList>
            <person name="Lanie J.A."/>
            <person name="Ng W.-L."/>
            <person name="Kazmierczak K.M."/>
            <person name="Andrzejewski T.M."/>
            <person name="Davidsen T.M."/>
            <person name="Wayne K.J."/>
            <person name="Tettelin H."/>
            <person name="Glass J.I."/>
            <person name="Rusch D."/>
            <person name="Podicherti R."/>
            <person name="Tsui H.-C.T."/>
            <person name="Winkler M.E."/>
        </authorList>
    </citation>
    <scope>NUCLEOTIDE SEQUENCE</scope>
</reference>
<evidence type="ECO:0000313" key="1">
    <source>
        <dbReference type="EMBL" id="SVB86686.1"/>
    </source>
</evidence>
<dbReference type="EMBL" id="UINC01061277">
    <property type="protein sequence ID" value="SVB86686.1"/>
    <property type="molecule type" value="Genomic_DNA"/>
</dbReference>
<sequence>MITKNDAKEYLEKKRKERGNASFEDNMNYLSNGVSHVEILRYQGAGEDMMYVVVAKAKTINVITGDKSFVVWARQEDKNIADALQKACDEFRNRICMGFPVEHEVGVPESDINFQVKGKVYNDPDWK</sequence>
<protein>
    <submittedName>
        <fullName evidence="1">Uncharacterized protein</fullName>
    </submittedName>
</protein>
<proteinExistence type="predicted"/>